<dbReference type="Gene3D" id="3.40.190.10">
    <property type="entry name" value="Periplasmic binding protein-like II"/>
    <property type="match status" value="2"/>
</dbReference>
<comment type="caution">
    <text evidence="6">The sequence shown here is derived from an EMBL/GenBank/DDBJ whole genome shotgun (WGS) entry which is preliminary data.</text>
</comment>
<name>A0ABT8EL05_9BURK</name>
<keyword evidence="3" id="KW-0238">DNA-binding</keyword>
<evidence type="ECO:0000259" key="5">
    <source>
        <dbReference type="PROSITE" id="PS50931"/>
    </source>
</evidence>
<proteinExistence type="inferred from homology"/>
<reference evidence="6" key="1">
    <citation type="submission" date="2021-11" db="EMBL/GenBank/DDBJ databases">
        <title>Draft genome sequence of Alcaligenes endophyticus type strain CCUG 75668T.</title>
        <authorList>
            <person name="Salva-Serra F."/>
            <person name="Duran R.E."/>
            <person name="Seeger M."/>
            <person name="Moore E.R.B."/>
            <person name="Jaen-Luchoro D."/>
        </authorList>
    </citation>
    <scope>NUCLEOTIDE SEQUENCE</scope>
    <source>
        <strain evidence="6">CCUG 75668</strain>
    </source>
</reference>
<dbReference type="PROSITE" id="PS50931">
    <property type="entry name" value="HTH_LYSR"/>
    <property type="match status" value="1"/>
</dbReference>
<accession>A0ABT8EL05</accession>
<keyword evidence="7" id="KW-1185">Reference proteome</keyword>
<dbReference type="SUPFAM" id="SSF46785">
    <property type="entry name" value="Winged helix' DNA-binding domain"/>
    <property type="match status" value="1"/>
</dbReference>
<dbReference type="NCBIfam" id="NF008352">
    <property type="entry name" value="PRK11139.1"/>
    <property type="match status" value="1"/>
</dbReference>
<keyword evidence="4" id="KW-0804">Transcription</keyword>
<dbReference type="Proteomes" id="UP001168613">
    <property type="component" value="Unassembled WGS sequence"/>
</dbReference>
<gene>
    <name evidence="6" type="primary">gcvA</name>
    <name evidence="6" type="ORF">LMS43_11800</name>
</gene>
<feature type="domain" description="HTH lysR-type" evidence="5">
    <location>
        <begin position="6"/>
        <end position="63"/>
    </location>
</feature>
<dbReference type="PANTHER" id="PTHR30537:SF26">
    <property type="entry name" value="GLYCINE CLEAVAGE SYSTEM TRANSCRIPTIONAL ACTIVATOR"/>
    <property type="match status" value="1"/>
</dbReference>
<dbReference type="SUPFAM" id="SSF53850">
    <property type="entry name" value="Periplasmic binding protein-like II"/>
    <property type="match status" value="1"/>
</dbReference>
<dbReference type="InterPro" id="IPR005119">
    <property type="entry name" value="LysR_subst-bd"/>
</dbReference>
<evidence type="ECO:0000256" key="3">
    <source>
        <dbReference type="ARBA" id="ARBA00023125"/>
    </source>
</evidence>
<dbReference type="Pfam" id="PF03466">
    <property type="entry name" value="LysR_substrate"/>
    <property type="match status" value="1"/>
</dbReference>
<keyword evidence="2" id="KW-0805">Transcription regulation</keyword>
<dbReference type="InterPro" id="IPR058163">
    <property type="entry name" value="LysR-type_TF_proteobact-type"/>
</dbReference>
<evidence type="ECO:0000256" key="2">
    <source>
        <dbReference type="ARBA" id="ARBA00023015"/>
    </source>
</evidence>
<dbReference type="Pfam" id="PF00126">
    <property type="entry name" value="HTH_1"/>
    <property type="match status" value="1"/>
</dbReference>
<dbReference type="InterPro" id="IPR036390">
    <property type="entry name" value="WH_DNA-bd_sf"/>
</dbReference>
<sequence length="298" mass="33536">MRRFCPNLSELQAFEATARQGSFTRAAQELCITQGAVSKQIKSLETFLGVELFVRTSRGLLLTNVGTRYLHEVRAGLNRIEAISMSVMTRVEHSGVLRLTSLPSFGSKWLIPRLPTLRQQHPELNIEFLPHRMGYEFTSPDVDASIRYGTGVWPDSQADYVAGHELVPVCSPGLFTQPAHRPSDLLQYDLLHHTTVQRSWTDWFAAAGQDTIRAWTGPRFDQYMLLIQAAMAGFGTALIPRCLIEEELASGKLIMPLPLPLQAQYGYYFCYPEQKSVLPAVQVFRRWLSHTVALQKGG</sequence>
<dbReference type="RefSeq" id="WP_266123023.1">
    <property type="nucleotide sequence ID" value="NZ_JAJHNU010000003.1"/>
</dbReference>
<dbReference type="PRINTS" id="PR00039">
    <property type="entry name" value="HTHLYSR"/>
</dbReference>
<dbReference type="PANTHER" id="PTHR30537">
    <property type="entry name" value="HTH-TYPE TRANSCRIPTIONAL REGULATOR"/>
    <property type="match status" value="1"/>
</dbReference>
<evidence type="ECO:0000313" key="6">
    <source>
        <dbReference type="EMBL" id="MDN4121971.1"/>
    </source>
</evidence>
<comment type="similarity">
    <text evidence="1">Belongs to the LysR transcriptional regulatory family.</text>
</comment>
<evidence type="ECO:0000256" key="1">
    <source>
        <dbReference type="ARBA" id="ARBA00009437"/>
    </source>
</evidence>
<protein>
    <submittedName>
        <fullName evidence="6">Transcriptional regulator GcvA</fullName>
    </submittedName>
</protein>
<evidence type="ECO:0000256" key="4">
    <source>
        <dbReference type="ARBA" id="ARBA00023163"/>
    </source>
</evidence>
<evidence type="ECO:0000313" key="7">
    <source>
        <dbReference type="Proteomes" id="UP001168613"/>
    </source>
</evidence>
<dbReference type="InterPro" id="IPR036388">
    <property type="entry name" value="WH-like_DNA-bd_sf"/>
</dbReference>
<organism evidence="6 7">
    <name type="scientific">Alcaligenes endophyticus</name>
    <dbReference type="NCBI Taxonomy" id="1929088"/>
    <lineage>
        <taxon>Bacteria</taxon>
        <taxon>Pseudomonadati</taxon>
        <taxon>Pseudomonadota</taxon>
        <taxon>Betaproteobacteria</taxon>
        <taxon>Burkholderiales</taxon>
        <taxon>Alcaligenaceae</taxon>
        <taxon>Alcaligenes</taxon>
    </lineage>
</organism>
<dbReference type="InterPro" id="IPR000847">
    <property type="entry name" value="LysR_HTH_N"/>
</dbReference>
<dbReference type="EMBL" id="JAJHNU010000003">
    <property type="protein sequence ID" value="MDN4121971.1"/>
    <property type="molecule type" value="Genomic_DNA"/>
</dbReference>
<dbReference type="Gene3D" id="1.10.10.10">
    <property type="entry name" value="Winged helix-like DNA-binding domain superfamily/Winged helix DNA-binding domain"/>
    <property type="match status" value="1"/>
</dbReference>